<dbReference type="InterPro" id="IPR011642">
    <property type="entry name" value="Gate_dom"/>
</dbReference>
<evidence type="ECO:0000256" key="5">
    <source>
        <dbReference type="ARBA" id="ARBA00022989"/>
    </source>
</evidence>
<feature type="transmembrane region" description="Helical" evidence="7">
    <location>
        <begin position="86"/>
        <end position="111"/>
    </location>
</feature>
<dbReference type="Proteomes" id="UP000662770">
    <property type="component" value="Chromosome"/>
</dbReference>
<feature type="domain" description="Concentrative nucleoside transporter C-terminal" evidence="9">
    <location>
        <begin position="356"/>
        <end position="493"/>
    </location>
</feature>
<feature type="domain" description="Concentrative nucleoside transporter N-terminal" evidence="8">
    <location>
        <begin position="8"/>
        <end position="81"/>
    </location>
</feature>
<keyword evidence="5 7" id="KW-1133">Transmembrane helix</keyword>
<accession>A0ABX7QUD4</accession>
<reference evidence="11 12" key="1">
    <citation type="submission" date="2021-03" db="EMBL/GenBank/DDBJ databases">
        <title>Novel species identification of genus Shewanella.</title>
        <authorList>
            <person name="Liu G."/>
            <person name="Zhang Q."/>
        </authorList>
    </citation>
    <scope>NUCLEOTIDE SEQUENCE [LARGE SCALE GENOMIC DNA]</scope>
    <source>
        <strain evidence="11 12">FJAT-51800</strain>
    </source>
</reference>
<feature type="transmembrane region" description="Helical" evidence="7">
    <location>
        <begin position="257"/>
        <end position="282"/>
    </location>
</feature>
<evidence type="ECO:0000256" key="1">
    <source>
        <dbReference type="ARBA" id="ARBA00004651"/>
    </source>
</evidence>
<comment type="subcellular location">
    <subcellularLocation>
        <location evidence="1">Cell membrane</location>
        <topology evidence="1">Multi-pass membrane protein</topology>
    </subcellularLocation>
</comment>
<keyword evidence="6 7" id="KW-0472">Membrane</keyword>
<dbReference type="PANTHER" id="PTHR10590">
    <property type="entry name" value="SODIUM/NUCLEOSIDE COTRANSPORTER"/>
    <property type="match status" value="1"/>
</dbReference>
<dbReference type="InterPro" id="IPR008276">
    <property type="entry name" value="C_nuclsd_transpt"/>
</dbReference>
<evidence type="ECO:0000259" key="9">
    <source>
        <dbReference type="Pfam" id="PF07662"/>
    </source>
</evidence>
<evidence type="ECO:0000256" key="4">
    <source>
        <dbReference type="ARBA" id="ARBA00022692"/>
    </source>
</evidence>
<dbReference type="InterPro" id="IPR002668">
    <property type="entry name" value="CNT_N_dom"/>
</dbReference>
<dbReference type="Pfam" id="PF07662">
    <property type="entry name" value="Nucleos_tra2_C"/>
    <property type="match status" value="2"/>
</dbReference>
<feature type="domain" description="Nucleoside transporter/FeoB GTPase Gate" evidence="10">
    <location>
        <begin position="92"/>
        <end position="189"/>
    </location>
</feature>
<evidence type="ECO:0000256" key="7">
    <source>
        <dbReference type="SAM" id="Phobius"/>
    </source>
</evidence>
<dbReference type="EMBL" id="CP071503">
    <property type="protein sequence ID" value="QSX34530.1"/>
    <property type="molecule type" value="Genomic_DNA"/>
</dbReference>
<dbReference type="PANTHER" id="PTHR10590:SF4">
    <property type="entry name" value="SOLUTE CARRIER FAMILY 28 MEMBER 3"/>
    <property type="match status" value="1"/>
</dbReference>
<evidence type="ECO:0000256" key="6">
    <source>
        <dbReference type="ARBA" id="ARBA00023136"/>
    </source>
</evidence>
<name>A0ABX7QUD4_9GAMM</name>
<evidence type="ECO:0000256" key="3">
    <source>
        <dbReference type="ARBA" id="ARBA00022475"/>
    </source>
</evidence>
<comment type="similarity">
    <text evidence="2">Belongs to the concentrative nucleoside transporter (CNT) (TC 2.A.41) family.</text>
</comment>
<sequence length="499" mass="51991">MSVVMSLVGIVVLLAIAFLLSANRKAINFRTVGGAFAIQAIFGGFVLYVPIGKDILKGVSDAVSSVIQKANVGIEFLFGGLAQFKLGFIFVIHVLPVIVFFSSLIAVLYYLGIMQWVIRIIGGALQKALGTSRTESMSATANIFVGQTEAPMVVRPFIPTMTESELFAIMVGGMASIAGSVMAGYAQMGVPMEYLVAASFMAAPGGLLMAKIFHPETDSTKDDVEELQDDPDKPANVLDAAASGASSGMQLALNVGAMLLAFIALIALINSIIGSIGGLFGYGDAALQQAFMALQSASAVSPELTSAFNGSVAELAKQAHVSVANLAIVDIDRQLVAAQIGQLSAQPQLADAANAVVLAANDQISLELILGYIFMPLAWLIGVPWNEAMLAGSFIGQKIIVNEFVAYSNFAPYLKDVLDGGKLVAETGLVMTDKTKAIISFALCGFANLSSIAILLGGLGAMAPNRRHDLARLGMRAVIAGSLANLMSATIAGLFVSIA</sequence>
<evidence type="ECO:0000256" key="2">
    <source>
        <dbReference type="ARBA" id="ARBA00009033"/>
    </source>
</evidence>
<dbReference type="InterPro" id="IPR011657">
    <property type="entry name" value="CNT_C_dom"/>
</dbReference>
<organism evidence="11 12">
    <name type="scientific">Shewanella avicenniae</name>
    <dbReference type="NCBI Taxonomy" id="2814294"/>
    <lineage>
        <taxon>Bacteria</taxon>
        <taxon>Pseudomonadati</taxon>
        <taxon>Pseudomonadota</taxon>
        <taxon>Gammaproteobacteria</taxon>
        <taxon>Alteromonadales</taxon>
        <taxon>Shewanellaceae</taxon>
        <taxon>Shewanella</taxon>
    </lineage>
</organism>
<evidence type="ECO:0000259" key="10">
    <source>
        <dbReference type="Pfam" id="PF07670"/>
    </source>
</evidence>
<keyword evidence="4 7" id="KW-0812">Transmembrane</keyword>
<feature type="transmembrane region" description="Helical" evidence="7">
    <location>
        <begin position="368"/>
        <end position="385"/>
    </location>
</feature>
<feature type="transmembrane region" description="Helical" evidence="7">
    <location>
        <begin position="437"/>
        <end position="461"/>
    </location>
</feature>
<protein>
    <submittedName>
        <fullName evidence="11">NupC/NupG family nucleoside CNT transporter</fullName>
    </submittedName>
</protein>
<evidence type="ECO:0000313" key="12">
    <source>
        <dbReference type="Proteomes" id="UP000662770"/>
    </source>
</evidence>
<keyword evidence="12" id="KW-1185">Reference proteome</keyword>
<evidence type="ECO:0000259" key="8">
    <source>
        <dbReference type="Pfam" id="PF01773"/>
    </source>
</evidence>
<feature type="domain" description="Concentrative nucleoside transporter C-terminal" evidence="9">
    <location>
        <begin position="194"/>
        <end position="291"/>
    </location>
</feature>
<dbReference type="Pfam" id="PF01773">
    <property type="entry name" value="Nucleos_tra2_N"/>
    <property type="match status" value="1"/>
</dbReference>
<feature type="transmembrane region" description="Helical" evidence="7">
    <location>
        <begin position="473"/>
        <end position="498"/>
    </location>
</feature>
<proteinExistence type="inferred from homology"/>
<evidence type="ECO:0000313" key="11">
    <source>
        <dbReference type="EMBL" id="QSX34530.1"/>
    </source>
</evidence>
<feature type="transmembrane region" description="Helical" evidence="7">
    <location>
        <begin position="32"/>
        <end position="51"/>
    </location>
</feature>
<keyword evidence="3" id="KW-1003">Cell membrane</keyword>
<feature type="transmembrane region" description="Helical" evidence="7">
    <location>
        <begin position="166"/>
        <end position="187"/>
    </location>
</feature>
<gene>
    <name evidence="11" type="ORF">JYB87_04575</name>
</gene>
<dbReference type="Pfam" id="PF07670">
    <property type="entry name" value="Gate"/>
    <property type="match status" value="1"/>
</dbReference>